<gene>
    <name evidence="1" type="ORF">PEVE_00002164</name>
</gene>
<proteinExistence type="predicted"/>
<comment type="caution">
    <text evidence="1">The sequence shown here is derived from an EMBL/GenBank/DDBJ whole genome shotgun (WGS) entry which is preliminary data.</text>
</comment>
<evidence type="ECO:0000313" key="2">
    <source>
        <dbReference type="Proteomes" id="UP001159427"/>
    </source>
</evidence>
<name>A0ABN8LQ20_9CNID</name>
<feature type="non-terminal residue" evidence="1">
    <location>
        <position position="1"/>
    </location>
</feature>
<reference evidence="1 2" key="1">
    <citation type="submission" date="2022-05" db="EMBL/GenBank/DDBJ databases">
        <authorList>
            <consortium name="Genoscope - CEA"/>
            <person name="William W."/>
        </authorList>
    </citation>
    <scope>NUCLEOTIDE SEQUENCE [LARGE SCALE GENOMIC DNA]</scope>
</reference>
<dbReference type="Proteomes" id="UP001159427">
    <property type="component" value="Unassembled WGS sequence"/>
</dbReference>
<keyword evidence="2" id="KW-1185">Reference proteome</keyword>
<sequence length="169" mass="18994">TSNTSCRCGEDKVKYDANFVACNDGQRKSKCPCLKLGRPCKATCHCKNCANPIAAKIPPNVDDISPPSEINRKRKRTGTFHYKRVRSADYLISRNLEPVSKIWTAFEQSLLLTVTAFVVSTLVSPSLENIPRLYNHVAESQHCQEAEFPIRTKNALQFAGKLKQPQEKK</sequence>
<evidence type="ECO:0000313" key="1">
    <source>
        <dbReference type="EMBL" id="CAH3019311.1"/>
    </source>
</evidence>
<protein>
    <submittedName>
        <fullName evidence="1">Uncharacterized protein</fullName>
    </submittedName>
</protein>
<dbReference type="EMBL" id="CALNXI010000112">
    <property type="protein sequence ID" value="CAH3019311.1"/>
    <property type="molecule type" value="Genomic_DNA"/>
</dbReference>
<accession>A0ABN8LQ20</accession>
<organism evidence="1 2">
    <name type="scientific">Porites evermanni</name>
    <dbReference type="NCBI Taxonomy" id="104178"/>
    <lineage>
        <taxon>Eukaryota</taxon>
        <taxon>Metazoa</taxon>
        <taxon>Cnidaria</taxon>
        <taxon>Anthozoa</taxon>
        <taxon>Hexacorallia</taxon>
        <taxon>Scleractinia</taxon>
        <taxon>Fungiina</taxon>
        <taxon>Poritidae</taxon>
        <taxon>Porites</taxon>
    </lineage>
</organism>